<name>A0ABS1KMG7_9BACT</name>
<dbReference type="Gene3D" id="3.40.50.1820">
    <property type="entry name" value="alpha/beta hydrolase"/>
    <property type="match status" value="2"/>
</dbReference>
<evidence type="ECO:0000259" key="1">
    <source>
        <dbReference type="Pfam" id="PF00561"/>
    </source>
</evidence>
<dbReference type="Pfam" id="PF13715">
    <property type="entry name" value="CarbopepD_reg_2"/>
    <property type="match status" value="1"/>
</dbReference>
<dbReference type="GO" id="GO:0016787">
    <property type="term" value="F:hydrolase activity"/>
    <property type="evidence" value="ECO:0007669"/>
    <property type="project" value="UniProtKB-KW"/>
</dbReference>
<proteinExistence type="predicted"/>
<dbReference type="SUPFAM" id="SSF49464">
    <property type="entry name" value="Carboxypeptidase regulatory domain-like"/>
    <property type="match status" value="1"/>
</dbReference>
<dbReference type="Gene3D" id="2.60.40.1120">
    <property type="entry name" value="Carboxypeptidase-like, regulatory domain"/>
    <property type="match status" value="1"/>
</dbReference>
<dbReference type="Proteomes" id="UP000613030">
    <property type="component" value="Unassembled WGS sequence"/>
</dbReference>
<dbReference type="RefSeq" id="WP_202007996.1">
    <property type="nucleotide sequence ID" value="NZ_JAERRB010000001.1"/>
</dbReference>
<dbReference type="SUPFAM" id="SSF53474">
    <property type="entry name" value="alpha/beta-Hydrolases"/>
    <property type="match status" value="1"/>
</dbReference>
<dbReference type="InterPro" id="IPR008969">
    <property type="entry name" value="CarboxyPept-like_regulatory"/>
</dbReference>
<dbReference type="InterPro" id="IPR029058">
    <property type="entry name" value="AB_hydrolase_fold"/>
</dbReference>
<dbReference type="Pfam" id="PF00561">
    <property type="entry name" value="Abhydrolase_1"/>
    <property type="match status" value="1"/>
</dbReference>
<evidence type="ECO:0000313" key="3">
    <source>
        <dbReference type="Proteomes" id="UP000613030"/>
    </source>
</evidence>
<keyword evidence="2" id="KW-0378">Hydrolase</keyword>
<sequence length="563" mass="62947">MSTDTTASFFDLVLLLEKRSNFYDDTKRYDGLTDEVLQYICAGLNCPDYNLLKSIKTNSYVNAKPVAQPFPLIIYFAGFNGMSYENYQLFDSLARNGFVVAAVSSIGVYPGNMTMDAAGLFEQINDARFVIEHLTKNNTATRAVGLVGYSWGGLASVIMAMAEPDKVKAIVSLDGSEQFSYGNPEDDESLNRIREASFFNPNAVRASFLYLDSDYAVDDDLPDSVYNISDHILGDKWYLKIDHSKHEDFTSLSVVVPNDVGHDVYDAIQQLTINYLSDKLTGTHVFEERIPSKGITKKFSQPQATAPRATDKILLKGLVQDLTTNLPLPYATLGILNKDQGTTTDSKGEFQLPLQDTNVHDTLRISMIGYEPREIYLKDIVPAQKRLRIRLREKSVELKEVGIVEKKLVTKVLGNKTESKFFGGKFAHGDLGSELAIRIKSKGRPTYLEKFCFNISYNTADTATFRVTIYEAKNGLPSQNILTRDILVRANNRTGKIEVDLSEYNIAVNDDFFIGLQWIAGRTTSGIVFSAGFANKGTFYRKASEARWKKYPMGVGFNVTAKY</sequence>
<keyword evidence="3" id="KW-1185">Reference proteome</keyword>
<organism evidence="2 3">
    <name type="scientific">Chryseolinea lacunae</name>
    <dbReference type="NCBI Taxonomy" id="2801331"/>
    <lineage>
        <taxon>Bacteria</taxon>
        <taxon>Pseudomonadati</taxon>
        <taxon>Bacteroidota</taxon>
        <taxon>Cytophagia</taxon>
        <taxon>Cytophagales</taxon>
        <taxon>Fulvivirgaceae</taxon>
        <taxon>Chryseolinea</taxon>
    </lineage>
</organism>
<comment type="caution">
    <text evidence="2">The sequence shown here is derived from an EMBL/GenBank/DDBJ whole genome shotgun (WGS) entry which is preliminary data.</text>
</comment>
<protein>
    <submittedName>
        <fullName evidence="2">Alpha/beta fold hydrolase</fullName>
    </submittedName>
</protein>
<dbReference type="EMBL" id="JAERRB010000001">
    <property type="protein sequence ID" value="MBL0740673.1"/>
    <property type="molecule type" value="Genomic_DNA"/>
</dbReference>
<accession>A0ABS1KMG7</accession>
<evidence type="ECO:0000313" key="2">
    <source>
        <dbReference type="EMBL" id="MBL0740673.1"/>
    </source>
</evidence>
<dbReference type="InterPro" id="IPR000073">
    <property type="entry name" value="AB_hydrolase_1"/>
</dbReference>
<reference evidence="2 3" key="1">
    <citation type="submission" date="2021-01" db="EMBL/GenBank/DDBJ databases">
        <title>Chryseolinea sp. Jin1 Genome sequencing and assembly.</title>
        <authorList>
            <person name="Kim I."/>
        </authorList>
    </citation>
    <scope>NUCLEOTIDE SEQUENCE [LARGE SCALE GENOMIC DNA]</scope>
    <source>
        <strain evidence="2 3">Jin1</strain>
    </source>
</reference>
<feature type="domain" description="AB hydrolase-1" evidence="1">
    <location>
        <begin position="71"/>
        <end position="210"/>
    </location>
</feature>
<gene>
    <name evidence="2" type="ORF">JI741_05560</name>
</gene>